<comment type="caution">
    <text evidence="7">The sequence shown here is derived from an EMBL/GenBank/DDBJ whole genome shotgun (WGS) entry which is preliminary data.</text>
</comment>
<evidence type="ECO:0000313" key="7">
    <source>
        <dbReference type="EMBL" id="KAJ1917044.1"/>
    </source>
</evidence>
<dbReference type="InterPro" id="IPR001568">
    <property type="entry name" value="RNase_T2-like"/>
</dbReference>
<dbReference type="EMBL" id="JANBPT010000558">
    <property type="protein sequence ID" value="KAJ1917044.1"/>
    <property type="molecule type" value="Genomic_DNA"/>
</dbReference>
<dbReference type="CDD" id="cd01061">
    <property type="entry name" value="RNase_T2_euk"/>
    <property type="match status" value="1"/>
</dbReference>
<dbReference type="SUPFAM" id="SSF55895">
    <property type="entry name" value="Ribonuclease Rh-like"/>
    <property type="match status" value="1"/>
</dbReference>
<name>A0A9W7ZUY8_9FUNG</name>
<dbReference type="InterPro" id="IPR033130">
    <property type="entry name" value="RNase_T2_His_AS_2"/>
</dbReference>
<feature type="active site" evidence="4">
    <location>
        <position position="142"/>
    </location>
</feature>
<reference evidence="7" key="1">
    <citation type="submission" date="2022-07" db="EMBL/GenBank/DDBJ databases">
        <title>Phylogenomic reconstructions and comparative analyses of Kickxellomycotina fungi.</title>
        <authorList>
            <person name="Reynolds N.K."/>
            <person name="Stajich J.E."/>
            <person name="Barry K."/>
            <person name="Grigoriev I.V."/>
            <person name="Crous P."/>
            <person name="Smith M.E."/>
        </authorList>
    </citation>
    <scope>NUCLEOTIDE SEQUENCE</scope>
    <source>
        <strain evidence="7">RSA 861</strain>
    </source>
</reference>
<evidence type="ECO:0000256" key="3">
    <source>
        <dbReference type="ARBA" id="ARBA00023157"/>
    </source>
</evidence>
<comment type="similarity">
    <text evidence="1 5">Belongs to the RNase T2 family.</text>
</comment>
<feature type="signal peptide" evidence="6">
    <location>
        <begin position="1"/>
        <end position="23"/>
    </location>
</feature>
<keyword evidence="8" id="KW-1185">Reference proteome</keyword>
<dbReference type="OrthoDB" id="435754at2759"/>
<dbReference type="PANTHER" id="PTHR11240">
    <property type="entry name" value="RIBONUCLEASE T2"/>
    <property type="match status" value="1"/>
</dbReference>
<accession>A0A9W7ZUY8</accession>
<protein>
    <recommendedName>
        <fullName evidence="2">ribonuclease T2</fullName>
        <ecNumber evidence="2">4.6.1.19</ecNumber>
    </recommendedName>
</protein>
<dbReference type="InterPro" id="IPR033697">
    <property type="entry name" value="Ribonuclease_T2_eukaryotic"/>
</dbReference>
<feature type="chain" id="PRO_5040879608" description="ribonuclease T2" evidence="6">
    <location>
        <begin position="24"/>
        <end position="309"/>
    </location>
</feature>
<dbReference type="Proteomes" id="UP001150569">
    <property type="component" value="Unassembled WGS sequence"/>
</dbReference>
<organism evidence="7 8">
    <name type="scientific">Tieghemiomyces parasiticus</name>
    <dbReference type="NCBI Taxonomy" id="78921"/>
    <lineage>
        <taxon>Eukaryota</taxon>
        <taxon>Fungi</taxon>
        <taxon>Fungi incertae sedis</taxon>
        <taxon>Zoopagomycota</taxon>
        <taxon>Kickxellomycotina</taxon>
        <taxon>Dimargaritomycetes</taxon>
        <taxon>Dimargaritales</taxon>
        <taxon>Dimargaritaceae</taxon>
        <taxon>Tieghemiomyces</taxon>
    </lineage>
</organism>
<dbReference type="InterPro" id="IPR018188">
    <property type="entry name" value="RNase_T2_His_AS_1"/>
</dbReference>
<proteinExistence type="inferred from homology"/>
<dbReference type="EC" id="4.6.1.19" evidence="2"/>
<dbReference type="GO" id="GO:0005576">
    <property type="term" value="C:extracellular region"/>
    <property type="evidence" value="ECO:0007669"/>
    <property type="project" value="TreeGrafter"/>
</dbReference>
<evidence type="ECO:0000256" key="5">
    <source>
        <dbReference type="RuleBase" id="RU004328"/>
    </source>
</evidence>
<dbReference type="Gene3D" id="3.90.730.10">
    <property type="entry name" value="Ribonuclease T2-like"/>
    <property type="match status" value="1"/>
</dbReference>
<dbReference type="PANTHER" id="PTHR11240:SF22">
    <property type="entry name" value="RIBONUCLEASE T2"/>
    <property type="match status" value="1"/>
</dbReference>
<gene>
    <name evidence="7" type="ORF">IWQ60_007909</name>
</gene>
<feature type="active site" evidence="4">
    <location>
        <position position="146"/>
    </location>
</feature>
<dbReference type="InterPro" id="IPR036430">
    <property type="entry name" value="RNase_T2-like_sf"/>
</dbReference>
<evidence type="ECO:0000256" key="4">
    <source>
        <dbReference type="PIRSR" id="PIRSR633697-1"/>
    </source>
</evidence>
<dbReference type="PROSITE" id="PS00531">
    <property type="entry name" value="RNASE_T2_2"/>
    <property type="match status" value="1"/>
</dbReference>
<sequence length="309" mass="35076">MVQVTPVLLALSVGLLSAGPAAAFVHGLRETANMFAPDSCPIDTVSCSNLPKVDSCCSPKNGLLVLSQQWDLNYGPQKSFTVHGLWPDLCNGDFLPRNGCDSGRNHHDIESIVRQHDKDLLSWMNTYWPSNRLGNNVFWAHEWNKHGTCVTTLEPRCYGDKYRPQQEVGDYFAQVRQVFSKYNIYQALSKQGIIPGASYPLANLIGALRRELNIEARITCRGRQIQEVHMWFHVKGTENYIPAEAHGSNRCPKLVVYPNKNRSRRSEPAEVEMVEAIEYVDTEDTMPQFNRLQWASEQQILSPKFMLTH</sequence>
<evidence type="ECO:0000256" key="2">
    <source>
        <dbReference type="ARBA" id="ARBA00012571"/>
    </source>
</evidence>
<evidence type="ECO:0000313" key="8">
    <source>
        <dbReference type="Proteomes" id="UP001150569"/>
    </source>
</evidence>
<dbReference type="Pfam" id="PF00445">
    <property type="entry name" value="Ribonuclease_T2"/>
    <property type="match status" value="1"/>
</dbReference>
<evidence type="ECO:0000256" key="1">
    <source>
        <dbReference type="ARBA" id="ARBA00007469"/>
    </source>
</evidence>
<evidence type="ECO:0000256" key="6">
    <source>
        <dbReference type="SAM" id="SignalP"/>
    </source>
</evidence>
<dbReference type="AlphaFoldDB" id="A0A9W7ZUY8"/>
<dbReference type="GO" id="GO:0003723">
    <property type="term" value="F:RNA binding"/>
    <property type="evidence" value="ECO:0007669"/>
    <property type="project" value="InterPro"/>
</dbReference>
<dbReference type="PROSITE" id="PS00530">
    <property type="entry name" value="RNASE_T2_1"/>
    <property type="match status" value="1"/>
</dbReference>
<keyword evidence="6" id="KW-0732">Signal</keyword>
<dbReference type="GO" id="GO:0033897">
    <property type="term" value="F:ribonuclease T2 activity"/>
    <property type="evidence" value="ECO:0007669"/>
    <property type="project" value="UniProtKB-EC"/>
</dbReference>
<keyword evidence="3" id="KW-1015">Disulfide bond</keyword>
<dbReference type="GO" id="GO:0006401">
    <property type="term" value="P:RNA catabolic process"/>
    <property type="evidence" value="ECO:0007669"/>
    <property type="project" value="TreeGrafter"/>
</dbReference>
<feature type="active site" evidence="4">
    <location>
        <position position="83"/>
    </location>
</feature>